<keyword evidence="3" id="KW-0472">Membrane</keyword>
<dbReference type="Pfam" id="PF13519">
    <property type="entry name" value="VWA_2"/>
    <property type="match status" value="1"/>
</dbReference>
<proteinExistence type="predicted"/>
<feature type="compositionally biased region" description="Low complexity" evidence="2">
    <location>
        <begin position="477"/>
        <end position="501"/>
    </location>
</feature>
<evidence type="ECO:0000313" key="6">
    <source>
        <dbReference type="Proteomes" id="UP000298681"/>
    </source>
</evidence>
<dbReference type="Pfam" id="PF00515">
    <property type="entry name" value="TPR_1"/>
    <property type="match status" value="1"/>
</dbReference>
<evidence type="ECO:0000313" key="5">
    <source>
        <dbReference type="EMBL" id="TKS53342.1"/>
    </source>
</evidence>
<evidence type="ECO:0000256" key="2">
    <source>
        <dbReference type="SAM" id="MobiDB-lite"/>
    </source>
</evidence>
<feature type="repeat" description="TPR" evidence="1">
    <location>
        <begin position="385"/>
        <end position="418"/>
    </location>
</feature>
<comment type="caution">
    <text evidence="5">The sequence shown here is derived from an EMBL/GenBank/DDBJ whole genome shotgun (WGS) entry which is preliminary data.</text>
</comment>
<dbReference type="InterPro" id="IPR002035">
    <property type="entry name" value="VWF_A"/>
</dbReference>
<dbReference type="SUPFAM" id="SSF53300">
    <property type="entry name" value="vWA-like"/>
    <property type="match status" value="1"/>
</dbReference>
<protein>
    <submittedName>
        <fullName evidence="5">VWA domain-containing protein</fullName>
    </submittedName>
</protein>
<dbReference type="InterPro" id="IPR011990">
    <property type="entry name" value="TPR-like_helical_dom_sf"/>
</dbReference>
<dbReference type="RefSeq" id="WP_134672728.1">
    <property type="nucleotide sequence ID" value="NZ_SPUH01000001.1"/>
</dbReference>
<feature type="region of interest" description="Disordered" evidence="2">
    <location>
        <begin position="432"/>
        <end position="574"/>
    </location>
</feature>
<evidence type="ECO:0000256" key="1">
    <source>
        <dbReference type="PROSITE-ProRule" id="PRU00339"/>
    </source>
</evidence>
<dbReference type="SUPFAM" id="SSF48452">
    <property type="entry name" value="TPR-like"/>
    <property type="match status" value="1"/>
</dbReference>
<organism evidence="5 6">
    <name type="scientific">Luteimonas yindakuii</name>
    <dbReference type="NCBI Taxonomy" id="2565782"/>
    <lineage>
        <taxon>Bacteria</taxon>
        <taxon>Pseudomonadati</taxon>
        <taxon>Pseudomonadota</taxon>
        <taxon>Gammaproteobacteria</taxon>
        <taxon>Lysobacterales</taxon>
        <taxon>Lysobacteraceae</taxon>
        <taxon>Luteimonas</taxon>
    </lineage>
</organism>
<dbReference type="PROSITE" id="PS50293">
    <property type="entry name" value="TPR_REGION"/>
    <property type="match status" value="1"/>
</dbReference>
<keyword evidence="3" id="KW-1133">Transmembrane helix</keyword>
<sequence>MSLVFLRPEWLWGLFGLPLLVLWWHRRRQRDDIWRTTVDAHLLPHLLGARARRGGPGLAAMLLGWTLAVAALAGPSWRSGGQPLVQQAAPLVIALDLSGAALANDLPPSRLAQARLKIATLLRERAGGEVGLVVWADDAFTVAPLTADAANVALFLDALAPGVMPVDGHRPDRAIRHAARLLERAGFRRGEILLLTGEGSNAATRAAAAVAADGYRVSVLGLGTAAGSAYREADGGFGRTRLDAPALRAIAAAGGGAYAALQAGSGDLRALGVLEPRSAAGDVHEGETLLRLDDGYWLLPPLMLLAALAFRRNALALVLVLACVPGWIPAQARAQGAVQDPPALEGGWWRRADQAAHARMQAGADAYRAGDYAAAAAAWRGLPGADAAYNLGNALARAGRYEQAIAAYDDALRRQPGMDDARANREAVLQAMQRQPPPSGPQSDPDGESSQQGEPQPGREQPADDQDEGQAGDEAGDAPATDAPPAEAPQAPDAQAQQAADDAQRERMDAALRQAEREGVDGEPAQAEAAESREEREQREANEAWLRRVPDDPGGLLREKFRLEHLRRQQGGGP</sequence>
<dbReference type="AlphaFoldDB" id="A0A4Z1R1G0"/>
<feature type="compositionally biased region" description="Basic and acidic residues" evidence="2">
    <location>
        <begin position="530"/>
        <end position="567"/>
    </location>
</feature>
<name>A0A4Z1R1G0_9GAMM</name>
<feature type="compositionally biased region" description="Basic and acidic residues" evidence="2">
    <location>
        <begin position="502"/>
        <end position="520"/>
    </location>
</feature>
<dbReference type="InterPro" id="IPR019734">
    <property type="entry name" value="TPR_rpt"/>
</dbReference>
<feature type="transmembrane region" description="Helical" evidence="3">
    <location>
        <begin position="6"/>
        <end position="25"/>
    </location>
</feature>
<dbReference type="SMART" id="SM00327">
    <property type="entry name" value="VWA"/>
    <property type="match status" value="1"/>
</dbReference>
<keyword evidence="6" id="KW-1185">Reference proteome</keyword>
<evidence type="ECO:0000256" key="3">
    <source>
        <dbReference type="SAM" id="Phobius"/>
    </source>
</evidence>
<keyword evidence="1" id="KW-0802">TPR repeat</keyword>
<dbReference type="PANTHER" id="PTHR22550:SF14">
    <property type="entry name" value="VWFA DOMAIN-CONTAINING PROTEIN"/>
    <property type="match status" value="1"/>
</dbReference>
<evidence type="ECO:0000259" key="4">
    <source>
        <dbReference type="SMART" id="SM00327"/>
    </source>
</evidence>
<reference evidence="5 6" key="1">
    <citation type="submission" date="2019-01" db="EMBL/GenBank/DDBJ databases">
        <authorList>
            <person name="Zhang S."/>
        </authorList>
    </citation>
    <scope>NUCLEOTIDE SEQUENCE [LARGE SCALE GENOMIC DNA]</scope>
    <source>
        <strain evidence="5 6">1626</strain>
    </source>
</reference>
<feature type="compositionally biased region" description="Acidic residues" evidence="2">
    <location>
        <begin position="463"/>
        <end position="476"/>
    </location>
</feature>
<dbReference type="Proteomes" id="UP000298681">
    <property type="component" value="Unassembled WGS sequence"/>
</dbReference>
<accession>A0A4Z1R1G0</accession>
<dbReference type="PROSITE" id="PS50005">
    <property type="entry name" value="TPR"/>
    <property type="match status" value="1"/>
</dbReference>
<dbReference type="PANTHER" id="PTHR22550">
    <property type="entry name" value="SPORE GERMINATION PROTEIN"/>
    <property type="match status" value="1"/>
</dbReference>
<dbReference type="Gene3D" id="3.40.50.410">
    <property type="entry name" value="von Willebrand factor, type A domain"/>
    <property type="match status" value="1"/>
</dbReference>
<dbReference type="EMBL" id="SPUH01000001">
    <property type="protein sequence ID" value="TKS53342.1"/>
    <property type="molecule type" value="Genomic_DNA"/>
</dbReference>
<dbReference type="InterPro" id="IPR036465">
    <property type="entry name" value="vWFA_dom_sf"/>
</dbReference>
<keyword evidence="3" id="KW-0812">Transmembrane</keyword>
<gene>
    <name evidence="5" type="ORF">E4582_00200</name>
</gene>
<feature type="compositionally biased region" description="Low complexity" evidence="2">
    <location>
        <begin position="451"/>
        <end position="460"/>
    </location>
</feature>
<dbReference type="InterPro" id="IPR050768">
    <property type="entry name" value="UPF0353/GerABKA_families"/>
</dbReference>
<dbReference type="Gene3D" id="1.25.40.10">
    <property type="entry name" value="Tetratricopeptide repeat domain"/>
    <property type="match status" value="1"/>
</dbReference>
<feature type="domain" description="VWFA" evidence="4">
    <location>
        <begin position="88"/>
        <end position="269"/>
    </location>
</feature>
<dbReference type="SMART" id="SM00028">
    <property type="entry name" value="TPR"/>
    <property type="match status" value="1"/>
</dbReference>
<feature type="transmembrane region" description="Helical" evidence="3">
    <location>
        <begin position="58"/>
        <end position="77"/>
    </location>
</feature>